<organism evidence="13 14">
    <name type="scientific">Enterococcus alishanensis</name>
    <dbReference type="NCBI Taxonomy" id="1303817"/>
    <lineage>
        <taxon>Bacteria</taxon>
        <taxon>Bacillati</taxon>
        <taxon>Bacillota</taxon>
        <taxon>Bacilli</taxon>
        <taxon>Lactobacillales</taxon>
        <taxon>Enterococcaceae</taxon>
        <taxon>Enterococcus</taxon>
    </lineage>
</organism>
<dbReference type="InterPro" id="IPR006153">
    <property type="entry name" value="Cation/H_exchanger_TM"/>
</dbReference>
<feature type="transmembrane region" description="Helical" evidence="11">
    <location>
        <begin position="356"/>
        <end position="377"/>
    </location>
</feature>
<evidence type="ECO:0000256" key="10">
    <source>
        <dbReference type="ARBA" id="ARBA00023201"/>
    </source>
</evidence>
<keyword evidence="10" id="KW-0739">Sodium transport</keyword>
<reference evidence="13 14" key="1">
    <citation type="submission" date="2021-06" db="EMBL/GenBank/DDBJ databases">
        <title>Enterococcus alishanensis sp. nov., a novel lactic acid bacterium isolated from fresh coffee beans.</title>
        <authorList>
            <person name="Chen Y.-S."/>
        </authorList>
    </citation>
    <scope>NUCLEOTIDE SEQUENCE [LARGE SCALE GENOMIC DNA]</scope>
    <source>
        <strain evidence="13 14">ALS3</strain>
    </source>
</reference>
<dbReference type="Pfam" id="PF00999">
    <property type="entry name" value="Na_H_Exchanger"/>
    <property type="match status" value="1"/>
</dbReference>
<comment type="subcellular location">
    <subcellularLocation>
        <location evidence="1">Membrane</location>
        <topology evidence="1">Multi-pass membrane protein</topology>
    </subcellularLocation>
</comment>
<comment type="caution">
    <text evidence="13">The sequence shown here is derived from an EMBL/GenBank/DDBJ whole genome shotgun (WGS) entry which is preliminary data.</text>
</comment>
<evidence type="ECO:0000256" key="9">
    <source>
        <dbReference type="ARBA" id="ARBA00023136"/>
    </source>
</evidence>
<evidence type="ECO:0000256" key="1">
    <source>
        <dbReference type="ARBA" id="ARBA00004141"/>
    </source>
</evidence>
<feature type="transmembrane region" description="Helical" evidence="11">
    <location>
        <begin position="237"/>
        <end position="253"/>
    </location>
</feature>
<dbReference type="EMBL" id="JAHUZB010000003">
    <property type="protein sequence ID" value="MBV7390578.1"/>
    <property type="molecule type" value="Genomic_DNA"/>
</dbReference>
<keyword evidence="14" id="KW-1185">Reference proteome</keyword>
<feature type="transmembrane region" description="Helical" evidence="11">
    <location>
        <begin position="46"/>
        <end position="68"/>
    </location>
</feature>
<accession>A0ABS6TCD5</accession>
<keyword evidence="3" id="KW-0813">Transport</keyword>
<feature type="transmembrane region" description="Helical" evidence="11">
    <location>
        <begin position="80"/>
        <end position="101"/>
    </location>
</feature>
<keyword evidence="4" id="KW-0050">Antiport</keyword>
<evidence type="ECO:0000256" key="7">
    <source>
        <dbReference type="ARBA" id="ARBA00023053"/>
    </source>
</evidence>
<evidence type="ECO:0000256" key="4">
    <source>
        <dbReference type="ARBA" id="ARBA00022449"/>
    </source>
</evidence>
<keyword evidence="7" id="KW-0915">Sodium</keyword>
<feature type="transmembrane region" description="Helical" evidence="11">
    <location>
        <begin position="291"/>
        <end position="312"/>
    </location>
</feature>
<protein>
    <submittedName>
        <fullName evidence="13">Monovalent cation:proton antiporter-2 (CPA2) family protein</fullName>
    </submittedName>
</protein>
<evidence type="ECO:0000259" key="12">
    <source>
        <dbReference type="Pfam" id="PF00999"/>
    </source>
</evidence>
<keyword evidence="6 11" id="KW-1133">Transmembrane helix</keyword>
<evidence type="ECO:0000256" key="3">
    <source>
        <dbReference type="ARBA" id="ARBA00022448"/>
    </source>
</evidence>
<dbReference type="InterPro" id="IPR004771">
    <property type="entry name" value="K/H_exchanger"/>
</dbReference>
<name>A0ABS6TCD5_9ENTE</name>
<dbReference type="Proteomes" id="UP000774130">
    <property type="component" value="Unassembled WGS sequence"/>
</dbReference>
<feature type="transmembrane region" description="Helical" evidence="11">
    <location>
        <begin position="180"/>
        <end position="199"/>
    </location>
</feature>
<evidence type="ECO:0000313" key="13">
    <source>
        <dbReference type="EMBL" id="MBV7390578.1"/>
    </source>
</evidence>
<evidence type="ECO:0000256" key="2">
    <source>
        <dbReference type="ARBA" id="ARBA00005551"/>
    </source>
</evidence>
<feature type="transmembrane region" description="Helical" evidence="11">
    <location>
        <begin position="144"/>
        <end position="168"/>
    </location>
</feature>
<feature type="transmembrane region" description="Helical" evidence="11">
    <location>
        <begin position="211"/>
        <end position="231"/>
    </location>
</feature>
<evidence type="ECO:0000256" key="11">
    <source>
        <dbReference type="SAM" id="Phobius"/>
    </source>
</evidence>
<feature type="domain" description="Cation/H+ exchanger transmembrane" evidence="12">
    <location>
        <begin position="11"/>
        <end position="377"/>
    </location>
</feature>
<comment type="similarity">
    <text evidence="2">Belongs to the monovalent cation:proton antiporter 2 (CPA2) transporter (TC 2.A.37) family.</text>
</comment>
<keyword evidence="5 11" id="KW-0812">Transmembrane</keyword>
<dbReference type="NCBIfam" id="TIGR00932">
    <property type="entry name" value="2a37"/>
    <property type="match status" value="1"/>
</dbReference>
<evidence type="ECO:0000256" key="8">
    <source>
        <dbReference type="ARBA" id="ARBA00023065"/>
    </source>
</evidence>
<keyword evidence="8" id="KW-0406">Ion transport</keyword>
<feature type="transmembrane region" description="Helical" evidence="11">
    <location>
        <begin position="265"/>
        <end position="285"/>
    </location>
</feature>
<sequence length="385" mass="41431">MAFIGILVIILITTTLAAHFSKRIGLPAVIGQLIVGVLLGQGGLNWVHPNLLVTEFSEIGVILLMFIAGLESDLSLLRKYFRPAILVASFGIVLPLILAFAGGKLLQIASNQALFFGIILAATSVSISVEVLKELRALDSKEGATILGAAVLDDILTVLLVSLSVAFIAEKNQASLSENFFVLAKEIGFFVFIFFLVKWIAPFLMKLAQRLFTTSAVIIVSLIICLGMAYFADFVGLSSVVGAFFAGIAVGQTEVKELVNQNMEALGYSIFIPVFFVSIGLEVNFQSMATQLGFILLMVVVAVASKLLGGFFGAKISGFENNSAWMIGSGMVSRGEMALIILQLGSANLLVADKYYSSLVMIILFSTLLSPLILKYFTQKVYPKI</sequence>
<dbReference type="RefSeq" id="WP_218325638.1">
    <property type="nucleotide sequence ID" value="NZ_JAHUZB010000003.1"/>
</dbReference>
<dbReference type="PANTHER" id="PTHR43562">
    <property type="entry name" value="NAPA-TYPE SODIUM/HYDROGEN ANTIPORTER"/>
    <property type="match status" value="1"/>
</dbReference>
<evidence type="ECO:0000256" key="6">
    <source>
        <dbReference type="ARBA" id="ARBA00022989"/>
    </source>
</evidence>
<feature type="transmembrane region" description="Helical" evidence="11">
    <location>
        <begin position="113"/>
        <end position="132"/>
    </location>
</feature>
<dbReference type="PANTHER" id="PTHR43562:SF3">
    <property type="entry name" value="SODIUM ION_PROTON EXCHANGER (EUROFUNG)"/>
    <property type="match status" value="1"/>
</dbReference>
<evidence type="ECO:0000256" key="5">
    <source>
        <dbReference type="ARBA" id="ARBA00022692"/>
    </source>
</evidence>
<gene>
    <name evidence="13" type="ORF">KUA55_07795</name>
</gene>
<proteinExistence type="inferred from homology"/>
<evidence type="ECO:0000313" key="14">
    <source>
        <dbReference type="Proteomes" id="UP000774130"/>
    </source>
</evidence>
<keyword evidence="9 11" id="KW-0472">Membrane</keyword>